<evidence type="ECO:0000313" key="2">
    <source>
        <dbReference type="Proteomes" id="UP000661435"/>
    </source>
</evidence>
<keyword evidence="2" id="KW-1185">Reference proteome</keyword>
<dbReference type="EMBL" id="JACOPP010000001">
    <property type="protein sequence ID" value="MBC5732152.1"/>
    <property type="molecule type" value="Genomic_DNA"/>
</dbReference>
<gene>
    <name evidence="1" type="ORF">H8S57_00220</name>
</gene>
<dbReference type="AlphaFoldDB" id="A0A8J6M405"/>
<proteinExistence type="predicted"/>
<comment type="caution">
    <text evidence="1">The sequence shown here is derived from an EMBL/GenBank/DDBJ whole genome shotgun (WGS) entry which is preliminary data.</text>
</comment>
<evidence type="ECO:0000313" key="1">
    <source>
        <dbReference type="EMBL" id="MBC5732152.1"/>
    </source>
</evidence>
<dbReference type="Proteomes" id="UP000661435">
    <property type="component" value="Unassembled WGS sequence"/>
</dbReference>
<reference evidence="1" key="1">
    <citation type="submission" date="2020-08" db="EMBL/GenBank/DDBJ databases">
        <title>Genome public.</title>
        <authorList>
            <person name="Liu C."/>
            <person name="Sun Q."/>
        </authorList>
    </citation>
    <scope>NUCLEOTIDE SEQUENCE</scope>
    <source>
        <strain evidence="1">NSJ-51</strain>
    </source>
</reference>
<sequence length="83" mass="9384">MTSLLPELFLLEQERGALGYRSLSGWPEGRQRLIAYLDRLESKQADELMDPFSAQYALEEEACFRHGFRLAGRLLGESFSAGS</sequence>
<organism evidence="1 2">
    <name type="scientific">Lawsonibacter hominis</name>
    <dbReference type="NCBI Taxonomy" id="2763053"/>
    <lineage>
        <taxon>Bacteria</taxon>
        <taxon>Bacillati</taxon>
        <taxon>Bacillota</taxon>
        <taxon>Clostridia</taxon>
        <taxon>Eubacteriales</taxon>
        <taxon>Oscillospiraceae</taxon>
        <taxon>Lawsonibacter</taxon>
    </lineage>
</organism>
<accession>A0A8J6M405</accession>
<protein>
    <submittedName>
        <fullName evidence="1">Uncharacterized protein</fullName>
    </submittedName>
</protein>
<name>A0A8J6M405_9FIRM</name>
<dbReference type="RefSeq" id="WP_186906112.1">
    <property type="nucleotide sequence ID" value="NZ_JACOPP010000001.1"/>
</dbReference>